<dbReference type="EMBL" id="BARU01046443">
    <property type="protein sequence ID" value="GAI01823.1"/>
    <property type="molecule type" value="Genomic_DNA"/>
</dbReference>
<dbReference type="Gene3D" id="3.30.565.10">
    <property type="entry name" value="Histidine kinase-like ATPase, C-terminal domain"/>
    <property type="match status" value="1"/>
</dbReference>
<protein>
    <recommendedName>
        <fullName evidence="7">Histidine kinase domain-containing protein</fullName>
    </recommendedName>
</protein>
<gene>
    <name evidence="8" type="ORF">S03H2_70056</name>
</gene>
<keyword evidence="6" id="KW-0902">Two-component regulatory system</keyword>
<reference evidence="8" key="1">
    <citation type="journal article" date="2014" name="Front. Microbiol.">
        <title>High frequency of phylogenetically diverse reductive dehalogenase-homologous genes in deep subseafloor sedimentary metagenomes.</title>
        <authorList>
            <person name="Kawai M."/>
            <person name="Futagami T."/>
            <person name="Toyoda A."/>
            <person name="Takaki Y."/>
            <person name="Nishi S."/>
            <person name="Hori S."/>
            <person name="Arai W."/>
            <person name="Tsubouchi T."/>
            <person name="Morono Y."/>
            <person name="Uchiyama I."/>
            <person name="Ito T."/>
            <person name="Fujiyama A."/>
            <person name="Inagaki F."/>
            <person name="Takami H."/>
        </authorList>
    </citation>
    <scope>NUCLEOTIDE SEQUENCE</scope>
    <source>
        <strain evidence="8">Expedition CK06-06</strain>
    </source>
</reference>
<accession>X1K5H7</accession>
<dbReference type="InterPro" id="IPR004358">
    <property type="entry name" value="Sig_transdc_His_kin-like_C"/>
</dbReference>
<evidence type="ECO:0000256" key="2">
    <source>
        <dbReference type="ARBA" id="ARBA00022679"/>
    </source>
</evidence>
<dbReference type="AlphaFoldDB" id="X1K5H7"/>
<proteinExistence type="predicted"/>
<dbReference type="PRINTS" id="PR00344">
    <property type="entry name" value="BCTRLSENSOR"/>
</dbReference>
<dbReference type="InterPro" id="IPR036890">
    <property type="entry name" value="HATPase_C_sf"/>
</dbReference>
<dbReference type="PANTHER" id="PTHR43065:SF10">
    <property type="entry name" value="PEROXIDE STRESS-ACTIVATED HISTIDINE KINASE MAK3"/>
    <property type="match status" value="1"/>
</dbReference>
<evidence type="ECO:0000313" key="8">
    <source>
        <dbReference type="EMBL" id="GAI01823.1"/>
    </source>
</evidence>
<dbReference type="InterPro" id="IPR003594">
    <property type="entry name" value="HATPase_dom"/>
</dbReference>
<dbReference type="GO" id="GO:0005524">
    <property type="term" value="F:ATP binding"/>
    <property type="evidence" value="ECO:0007669"/>
    <property type="project" value="UniProtKB-KW"/>
</dbReference>
<comment type="caution">
    <text evidence="8">The sequence shown here is derived from an EMBL/GenBank/DDBJ whole genome shotgun (WGS) entry which is preliminary data.</text>
</comment>
<evidence type="ECO:0000256" key="6">
    <source>
        <dbReference type="ARBA" id="ARBA00023012"/>
    </source>
</evidence>
<dbReference type="GO" id="GO:0016301">
    <property type="term" value="F:kinase activity"/>
    <property type="evidence" value="ECO:0007669"/>
    <property type="project" value="UniProtKB-KW"/>
</dbReference>
<keyword evidence="4" id="KW-0418">Kinase</keyword>
<keyword evidence="2" id="KW-0808">Transferase</keyword>
<keyword evidence="1" id="KW-0597">Phosphoprotein</keyword>
<dbReference type="GO" id="GO:0000160">
    <property type="term" value="P:phosphorelay signal transduction system"/>
    <property type="evidence" value="ECO:0007669"/>
    <property type="project" value="UniProtKB-KW"/>
</dbReference>
<evidence type="ECO:0000256" key="3">
    <source>
        <dbReference type="ARBA" id="ARBA00022741"/>
    </source>
</evidence>
<feature type="domain" description="Histidine kinase" evidence="7">
    <location>
        <begin position="1"/>
        <end position="59"/>
    </location>
</feature>
<dbReference type="InterPro" id="IPR005467">
    <property type="entry name" value="His_kinase_dom"/>
</dbReference>
<keyword evidence="3" id="KW-0547">Nucleotide-binding</keyword>
<dbReference type="Pfam" id="PF02518">
    <property type="entry name" value="HATPase_c"/>
    <property type="match status" value="1"/>
</dbReference>
<evidence type="ECO:0000256" key="4">
    <source>
        <dbReference type="ARBA" id="ARBA00022777"/>
    </source>
</evidence>
<evidence type="ECO:0000256" key="1">
    <source>
        <dbReference type="ARBA" id="ARBA00022553"/>
    </source>
</evidence>
<sequence>GISSEIVSLVFEPFFTTKKKGTGLGLSIVRSILEKYGSSIEYLSDSKGAHFRIIINNLQDKYRINLTNNKRIL</sequence>
<organism evidence="8">
    <name type="scientific">marine sediment metagenome</name>
    <dbReference type="NCBI Taxonomy" id="412755"/>
    <lineage>
        <taxon>unclassified sequences</taxon>
        <taxon>metagenomes</taxon>
        <taxon>ecological metagenomes</taxon>
    </lineage>
</organism>
<dbReference type="SUPFAM" id="SSF55874">
    <property type="entry name" value="ATPase domain of HSP90 chaperone/DNA topoisomerase II/histidine kinase"/>
    <property type="match status" value="1"/>
</dbReference>
<evidence type="ECO:0000259" key="7">
    <source>
        <dbReference type="PROSITE" id="PS50109"/>
    </source>
</evidence>
<evidence type="ECO:0000256" key="5">
    <source>
        <dbReference type="ARBA" id="ARBA00022840"/>
    </source>
</evidence>
<feature type="non-terminal residue" evidence="8">
    <location>
        <position position="1"/>
    </location>
</feature>
<name>X1K5H7_9ZZZZ</name>
<keyword evidence="5" id="KW-0067">ATP-binding</keyword>
<dbReference type="PROSITE" id="PS50109">
    <property type="entry name" value="HIS_KIN"/>
    <property type="match status" value="1"/>
</dbReference>
<dbReference type="PANTHER" id="PTHR43065">
    <property type="entry name" value="SENSOR HISTIDINE KINASE"/>
    <property type="match status" value="1"/>
</dbReference>